<evidence type="ECO:0000256" key="2">
    <source>
        <dbReference type="ARBA" id="ARBA00005907"/>
    </source>
</evidence>
<sequence>LVPTSRYYPLRMHCCRALTLLSSSTNTFVPVLPFLVEVSPNPDIRGSLNKVNLMEKAYKDGMIDQLYDLMLEYFHTQAFSIGFPELVLPTIIQLKAFLKECKVANYSKPMRQLLDKIQENSSYITGRRQKAAFGVADADAVGDSSV</sequence>
<dbReference type="InterPro" id="IPR005343">
    <property type="entry name" value="Noc2"/>
</dbReference>
<gene>
    <name evidence="4" type="ORF">XENOCAPTIV_025222</name>
</gene>
<protein>
    <submittedName>
        <fullName evidence="4">Uncharacterized protein</fullName>
    </submittedName>
</protein>
<organism evidence="4 5">
    <name type="scientific">Xenoophorus captivus</name>
    <dbReference type="NCBI Taxonomy" id="1517983"/>
    <lineage>
        <taxon>Eukaryota</taxon>
        <taxon>Metazoa</taxon>
        <taxon>Chordata</taxon>
        <taxon>Craniata</taxon>
        <taxon>Vertebrata</taxon>
        <taxon>Euteleostomi</taxon>
        <taxon>Actinopterygii</taxon>
        <taxon>Neopterygii</taxon>
        <taxon>Teleostei</taxon>
        <taxon>Neoteleostei</taxon>
        <taxon>Acanthomorphata</taxon>
        <taxon>Ovalentaria</taxon>
        <taxon>Atherinomorphae</taxon>
        <taxon>Cyprinodontiformes</taxon>
        <taxon>Goodeidae</taxon>
        <taxon>Xenoophorus</taxon>
    </lineage>
</organism>
<dbReference type="PANTHER" id="PTHR12687:SF4">
    <property type="entry name" value="NUCLEOLAR COMPLEX PROTEIN 2 HOMOLOG"/>
    <property type="match status" value="1"/>
</dbReference>
<dbReference type="Proteomes" id="UP001434883">
    <property type="component" value="Unassembled WGS sequence"/>
</dbReference>
<dbReference type="EMBL" id="JAHRIN010042614">
    <property type="protein sequence ID" value="MEQ2206185.1"/>
    <property type="molecule type" value="Genomic_DNA"/>
</dbReference>
<comment type="subcellular location">
    <subcellularLocation>
        <location evidence="1">Nucleus</location>
    </subcellularLocation>
</comment>
<evidence type="ECO:0000313" key="4">
    <source>
        <dbReference type="EMBL" id="MEQ2206185.1"/>
    </source>
</evidence>
<keyword evidence="5" id="KW-1185">Reference proteome</keyword>
<comment type="caution">
    <text evidence="4">The sequence shown here is derived from an EMBL/GenBank/DDBJ whole genome shotgun (WGS) entry which is preliminary data.</text>
</comment>
<dbReference type="PANTHER" id="PTHR12687">
    <property type="entry name" value="NUCLEOLAR COMPLEX 2 AND RAD4-RELATED"/>
    <property type="match status" value="1"/>
</dbReference>
<evidence type="ECO:0000256" key="1">
    <source>
        <dbReference type="ARBA" id="ARBA00004123"/>
    </source>
</evidence>
<name>A0ABV0RDF9_9TELE</name>
<evidence type="ECO:0000256" key="3">
    <source>
        <dbReference type="ARBA" id="ARBA00023242"/>
    </source>
</evidence>
<accession>A0ABV0RDF9</accession>
<dbReference type="Pfam" id="PF03715">
    <property type="entry name" value="Noc2"/>
    <property type="match status" value="2"/>
</dbReference>
<feature type="non-terminal residue" evidence="4">
    <location>
        <position position="1"/>
    </location>
</feature>
<keyword evidence="3" id="KW-0539">Nucleus</keyword>
<comment type="similarity">
    <text evidence="2">Belongs to the NOC2 family.</text>
</comment>
<proteinExistence type="inferred from homology"/>
<reference evidence="4 5" key="1">
    <citation type="submission" date="2021-06" db="EMBL/GenBank/DDBJ databases">
        <authorList>
            <person name="Palmer J.M."/>
        </authorList>
    </citation>
    <scope>NUCLEOTIDE SEQUENCE [LARGE SCALE GENOMIC DNA]</scope>
    <source>
        <strain evidence="4 5">XC_2019</strain>
        <tissue evidence="4">Muscle</tissue>
    </source>
</reference>
<evidence type="ECO:0000313" key="5">
    <source>
        <dbReference type="Proteomes" id="UP001434883"/>
    </source>
</evidence>